<dbReference type="RefSeq" id="WP_267772315.1">
    <property type="nucleotide sequence ID" value="NZ_JAPNKE010000002.1"/>
</dbReference>
<protein>
    <submittedName>
        <fullName evidence="4">CHAT domain-containing protein</fullName>
    </submittedName>
</protein>
<feature type="region of interest" description="Disordered" evidence="1">
    <location>
        <begin position="388"/>
        <end position="443"/>
    </location>
</feature>
<dbReference type="Proteomes" id="UP001150924">
    <property type="component" value="Unassembled WGS sequence"/>
</dbReference>
<dbReference type="InterPro" id="IPR024983">
    <property type="entry name" value="CHAT_dom"/>
</dbReference>
<organism evidence="4 5">
    <name type="scientific">Nannocystis pusilla</name>
    <dbReference type="NCBI Taxonomy" id="889268"/>
    <lineage>
        <taxon>Bacteria</taxon>
        <taxon>Pseudomonadati</taxon>
        <taxon>Myxococcota</taxon>
        <taxon>Polyangia</taxon>
        <taxon>Nannocystales</taxon>
        <taxon>Nannocystaceae</taxon>
        <taxon>Nannocystis</taxon>
    </lineage>
</organism>
<dbReference type="InterPro" id="IPR058502">
    <property type="entry name" value="PLL-like_beta-prop"/>
</dbReference>
<sequence>MAVTRDSERVETLYIRIGRGFAVESRLEGRELPAGALDPAALAAVAEVGPDEQGARLFAALDAPAREAWRLAAALAPRRRIRLRIDDDAPELHALPWEALRDTSAAATARVPAADRDTPFSRQVPWSWALPGPVAARPLRVLGAVAAPAGLDAYGLPPIDRPGEEACLAEAMAAAPAGLVEPTALAGHCSLVALEAALEGGYDVLHLVAHGVLRDGELALFLEREGGGVERVAGASFAAMLERLDRRPRLVVLMVCSSATRSVDDPRRGLAPAVLAAGVPAVLAMQDLMPIDTGRAFTRALYGELWAGGEVDRAANRARATLLTGGLRGSAVPVLYSALADNRLFTPRAPASAGGSDEPALSSALADEQLSTPRAGGSDEPNVYSALADDRLSTPRAGGSDEPGRDARRGLSIPRNDLAAGDDPARGAPRGLSTPRSEPDRGAWQALGGPFHGVCAARGRDGRVELFAIDAAAAQLHVRRQQQPGGPWGAWEAAQPGVVDACAAVDERGVVSLFTVGPRGEVTWRERHDAGGWAGRQPLAGEATQLAVACGLRGAFTALAVDSGGLLQSCAQRQAGGAWDEWEGDWEDDDEQHLQIGLARDGRGLLSVFTLRTDHSLWQSSQDARGEYRDWRRLATELRRVHVLANAGGRLRLTAIGEDGALLHRVEREPGGPWGPWQRIVGAYRDAIAAPRQADVALLAIDGEGAACCLTGAGARVALGGPALVRLVAAEDGAGALHVFGLDPTGTLHHRPLP</sequence>
<proteinExistence type="predicted"/>
<feature type="domain" description="CHAT" evidence="2">
    <location>
        <begin position="54"/>
        <end position="325"/>
    </location>
</feature>
<comment type="caution">
    <text evidence="4">The sequence shown here is derived from an EMBL/GenBank/DDBJ whole genome shotgun (WGS) entry which is preliminary data.</text>
</comment>
<gene>
    <name evidence="4" type="ORF">OV079_29595</name>
</gene>
<evidence type="ECO:0000313" key="5">
    <source>
        <dbReference type="Proteomes" id="UP001150924"/>
    </source>
</evidence>
<dbReference type="SUPFAM" id="SSF89372">
    <property type="entry name" value="Fucose-specific lectin"/>
    <property type="match status" value="2"/>
</dbReference>
<evidence type="ECO:0000259" key="2">
    <source>
        <dbReference type="Pfam" id="PF12770"/>
    </source>
</evidence>
<reference evidence="4" key="1">
    <citation type="submission" date="2022-11" db="EMBL/GenBank/DDBJ databases">
        <title>Minimal conservation of predation-associated metabolite biosynthetic gene clusters underscores biosynthetic potential of Myxococcota including descriptions for ten novel species: Archangium lansinium sp. nov., Myxococcus landrumus sp. nov., Nannocystis bai.</title>
        <authorList>
            <person name="Ahearne A."/>
            <person name="Stevens C."/>
            <person name="Phillips K."/>
        </authorList>
    </citation>
    <scope>NUCLEOTIDE SEQUENCE</scope>
    <source>
        <strain evidence="4">Na p29</strain>
    </source>
</reference>
<name>A0A9X3ETE3_9BACT</name>
<feature type="domain" description="PLL-like beta propeller" evidence="3">
    <location>
        <begin position="454"/>
        <end position="696"/>
    </location>
</feature>
<keyword evidence="5" id="KW-1185">Reference proteome</keyword>
<evidence type="ECO:0000313" key="4">
    <source>
        <dbReference type="EMBL" id="MCY1009646.1"/>
    </source>
</evidence>
<dbReference type="Pfam" id="PF12770">
    <property type="entry name" value="CHAT"/>
    <property type="match status" value="1"/>
</dbReference>
<dbReference type="Pfam" id="PF26607">
    <property type="entry name" value="DUF8189"/>
    <property type="match status" value="1"/>
</dbReference>
<dbReference type="AlphaFoldDB" id="A0A9X3ETE3"/>
<accession>A0A9X3ETE3</accession>
<evidence type="ECO:0000256" key="1">
    <source>
        <dbReference type="SAM" id="MobiDB-lite"/>
    </source>
</evidence>
<dbReference type="EMBL" id="JAPNKE010000002">
    <property type="protein sequence ID" value="MCY1009646.1"/>
    <property type="molecule type" value="Genomic_DNA"/>
</dbReference>
<evidence type="ECO:0000259" key="3">
    <source>
        <dbReference type="Pfam" id="PF26607"/>
    </source>
</evidence>